<evidence type="ECO:0000259" key="10">
    <source>
        <dbReference type="PROSITE" id="PS51051"/>
    </source>
</evidence>
<feature type="transmembrane region" description="Helical" evidence="8">
    <location>
        <begin position="277"/>
        <end position="296"/>
    </location>
</feature>
<dbReference type="SMART" id="SM00051">
    <property type="entry name" value="DSL"/>
    <property type="match status" value="1"/>
</dbReference>
<dbReference type="EMBL" id="UZAF01016853">
    <property type="protein sequence ID" value="VDO34744.1"/>
    <property type="molecule type" value="Genomic_DNA"/>
</dbReference>
<evidence type="ECO:0000256" key="8">
    <source>
        <dbReference type="SAM" id="Phobius"/>
    </source>
</evidence>
<dbReference type="Proteomes" id="UP000268014">
    <property type="component" value="Unassembled WGS sequence"/>
</dbReference>
<comment type="caution">
    <text evidence="5">Lacks conserved residue(s) required for the propagation of feature annotation.</text>
</comment>
<reference evidence="13" key="1">
    <citation type="submission" date="2017-02" db="UniProtKB">
        <authorList>
            <consortium name="WormBaseParasite"/>
        </authorList>
    </citation>
    <scope>IDENTIFICATION</scope>
</reference>
<name>A0A0N4WCX2_HAEPC</name>
<feature type="domain" description="DSL" evidence="10">
    <location>
        <begin position="128"/>
        <end position="170"/>
    </location>
</feature>
<evidence type="ECO:0000313" key="12">
    <source>
        <dbReference type="Proteomes" id="UP000268014"/>
    </source>
</evidence>
<dbReference type="GO" id="GO:0016020">
    <property type="term" value="C:membrane"/>
    <property type="evidence" value="ECO:0007669"/>
    <property type="project" value="UniProtKB-SubCell"/>
</dbReference>
<dbReference type="Pfam" id="PF01414">
    <property type="entry name" value="DSL"/>
    <property type="match status" value="1"/>
</dbReference>
<feature type="region of interest" description="Disordered" evidence="7">
    <location>
        <begin position="355"/>
        <end position="375"/>
    </location>
</feature>
<dbReference type="WBParaSite" id="HPLM_0000839901-mRNA-1">
    <property type="protein sequence ID" value="HPLM_0000839901-mRNA-1"/>
    <property type="gene ID" value="HPLM_0000839901"/>
</dbReference>
<keyword evidence="12" id="KW-1185">Reference proteome</keyword>
<evidence type="ECO:0000256" key="3">
    <source>
        <dbReference type="ARBA" id="ARBA00022737"/>
    </source>
</evidence>
<keyword evidence="6 9" id="KW-0732">Signal</keyword>
<feature type="compositionally biased region" description="Polar residues" evidence="7">
    <location>
        <begin position="229"/>
        <end position="240"/>
    </location>
</feature>
<keyword evidence="6 8" id="KW-0812">Transmembrane</keyword>
<dbReference type="AlphaFoldDB" id="A0A0N4WCX2"/>
<comment type="subcellular location">
    <subcellularLocation>
        <location evidence="6">Membrane</location>
        <topology evidence="6">Single-pass type I membrane protein</topology>
    </subcellularLocation>
</comment>
<organism evidence="13">
    <name type="scientific">Haemonchus placei</name>
    <name type="common">Barber's pole worm</name>
    <dbReference type="NCBI Taxonomy" id="6290"/>
    <lineage>
        <taxon>Eukaryota</taxon>
        <taxon>Metazoa</taxon>
        <taxon>Ecdysozoa</taxon>
        <taxon>Nematoda</taxon>
        <taxon>Chromadorea</taxon>
        <taxon>Rhabditida</taxon>
        <taxon>Rhabditina</taxon>
        <taxon>Rhabditomorpha</taxon>
        <taxon>Strongyloidea</taxon>
        <taxon>Trichostrongylidae</taxon>
        <taxon>Haemonchus</taxon>
    </lineage>
</organism>
<feature type="chain" id="PRO_5043123624" description="Delta-like protein" evidence="9">
    <location>
        <begin position="18"/>
        <end position="399"/>
    </location>
</feature>
<evidence type="ECO:0000256" key="6">
    <source>
        <dbReference type="RuleBase" id="RU280815"/>
    </source>
</evidence>
<evidence type="ECO:0000256" key="4">
    <source>
        <dbReference type="ARBA" id="ARBA00023157"/>
    </source>
</evidence>
<gene>
    <name evidence="11" type="ORF">HPLM_LOCUS8391</name>
</gene>
<feature type="disulfide bond" evidence="5">
    <location>
        <begin position="130"/>
        <end position="139"/>
    </location>
</feature>
<keyword evidence="2 6" id="KW-0245">EGF-like domain</keyword>
<feature type="compositionally biased region" description="Polar residues" evidence="7">
    <location>
        <begin position="355"/>
        <end position="364"/>
    </location>
</feature>
<dbReference type="OMA" id="YCFTELP"/>
<feature type="signal peptide" evidence="9">
    <location>
        <begin position="1"/>
        <end position="17"/>
    </location>
</feature>
<feature type="region of interest" description="Disordered" evidence="7">
    <location>
        <begin position="229"/>
        <end position="249"/>
    </location>
</feature>
<evidence type="ECO:0000313" key="13">
    <source>
        <dbReference type="WBParaSite" id="HPLM_0000839901-mRNA-1"/>
    </source>
</evidence>
<comment type="function">
    <text evidence="6">Putative Notch ligand involved in the mediation of Notch signaling.</text>
</comment>
<reference evidence="11 12" key="2">
    <citation type="submission" date="2018-11" db="EMBL/GenBank/DDBJ databases">
        <authorList>
            <consortium name="Pathogen Informatics"/>
        </authorList>
    </citation>
    <scope>NUCLEOTIDE SEQUENCE [LARGE SCALE GENOMIC DNA]</scope>
    <source>
        <strain evidence="11 12">MHpl1</strain>
    </source>
</reference>
<protein>
    <recommendedName>
        <fullName evidence="6">Delta-like protein</fullName>
    </recommendedName>
</protein>
<sequence>MFTPYFLVAILIHSTLATNLPSSGMFLVRILSEQHLRVQYCFTELPYPMKSLGKKCLLSGELKISNRKEVVLDLRLTNLTTEHVTVELEIVDGVGRSVRRLRNRITVDGALPAERISVPKGIIMEFVTVCDRPFYGVMCSRQCLEQDGANYVCDPRGEKVCLVGWTGKDCNIARPEISLEEPVQPSSSTPSPPSVSTGRFSTRKIETTTTSRLSTEGVVSTMPSATASAVSTGIPSTKNRVPTDSTPTSVTTATDAIVVPASEPTINTVYVVAPIDYVLMAFILAVLIGAAIYAIVKFVRTPVVQNWINRGRMKVFALDSIVLPLKKDILSIQKPTKNFPKAMEVEPKAICDQHSTVPRYSSPTRDNREKSPPGDISLITESSVYHEIDSFLVEPGTLV</sequence>
<evidence type="ECO:0000256" key="7">
    <source>
        <dbReference type="SAM" id="MobiDB-lite"/>
    </source>
</evidence>
<proteinExistence type="predicted"/>
<keyword evidence="1 6" id="KW-0217">Developmental protein</keyword>
<dbReference type="PROSITE" id="PS51051">
    <property type="entry name" value="DSL"/>
    <property type="match status" value="1"/>
</dbReference>
<dbReference type="GO" id="GO:0007154">
    <property type="term" value="P:cell communication"/>
    <property type="evidence" value="ECO:0007669"/>
    <property type="project" value="InterPro"/>
</dbReference>
<dbReference type="Gene3D" id="2.10.25.140">
    <property type="match status" value="1"/>
</dbReference>
<feature type="disulfide bond" evidence="5">
    <location>
        <begin position="161"/>
        <end position="170"/>
    </location>
</feature>
<keyword evidence="6 8" id="KW-0472">Membrane</keyword>
<evidence type="ECO:0000256" key="1">
    <source>
        <dbReference type="ARBA" id="ARBA00022473"/>
    </source>
</evidence>
<evidence type="ECO:0000256" key="9">
    <source>
        <dbReference type="SAM" id="SignalP"/>
    </source>
</evidence>
<evidence type="ECO:0000313" key="11">
    <source>
        <dbReference type="EMBL" id="VDO34744.1"/>
    </source>
</evidence>
<dbReference type="OrthoDB" id="283575at2759"/>
<keyword evidence="4 5" id="KW-1015">Disulfide bond</keyword>
<accession>A0A0N4WCX2</accession>
<evidence type="ECO:0000256" key="2">
    <source>
        <dbReference type="ARBA" id="ARBA00022536"/>
    </source>
</evidence>
<feature type="compositionally biased region" description="Low complexity" evidence="7">
    <location>
        <begin position="182"/>
        <end position="197"/>
    </location>
</feature>
<dbReference type="InterPro" id="IPR001774">
    <property type="entry name" value="DSL"/>
</dbReference>
<keyword evidence="6 8" id="KW-1133">Transmembrane helix</keyword>
<evidence type="ECO:0000256" key="5">
    <source>
        <dbReference type="PROSITE-ProRule" id="PRU00377"/>
    </source>
</evidence>
<feature type="region of interest" description="Disordered" evidence="7">
    <location>
        <begin position="179"/>
        <end position="204"/>
    </location>
</feature>
<keyword evidence="3 6" id="KW-0677">Repeat</keyword>
<dbReference type="STRING" id="6290.A0A0N4WCX2"/>